<organism evidence="2 3">
    <name type="scientific">Leptidea sinapis</name>
    <dbReference type="NCBI Taxonomy" id="189913"/>
    <lineage>
        <taxon>Eukaryota</taxon>
        <taxon>Metazoa</taxon>
        <taxon>Ecdysozoa</taxon>
        <taxon>Arthropoda</taxon>
        <taxon>Hexapoda</taxon>
        <taxon>Insecta</taxon>
        <taxon>Pterygota</taxon>
        <taxon>Neoptera</taxon>
        <taxon>Endopterygota</taxon>
        <taxon>Lepidoptera</taxon>
        <taxon>Glossata</taxon>
        <taxon>Ditrysia</taxon>
        <taxon>Papilionoidea</taxon>
        <taxon>Pieridae</taxon>
        <taxon>Dismorphiinae</taxon>
        <taxon>Leptidea</taxon>
    </lineage>
</organism>
<proteinExistence type="predicted"/>
<dbReference type="Proteomes" id="UP000324832">
    <property type="component" value="Unassembled WGS sequence"/>
</dbReference>
<dbReference type="AlphaFoldDB" id="A0A5E4QBK7"/>
<accession>A0A5E4QBK7</accession>
<protein>
    <submittedName>
        <fullName evidence="2">Uncharacterized protein</fullName>
    </submittedName>
</protein>
<dbReference type="PROSITE" id="PS51257">
    <property type="entry name" value="PROKAR_LIPOPROTEIN"/>
    <property type="match status" value="1"/>
</dbReference>
<feature type="region of interest" description="Disordered" evidence="1">
    <location>
        <begin position="26"/>
        <end position="68"/>
    </location>
</feature>
<evidence type="ECO:0000313" key="2">
    <source>
        <dbReference type="EMBL" id="VVC94628.1"/>
    </source>
</evidence>
<reference evidence="2 3" key="1">
    <citation type="submission" date="2017-07" db="EMBL/GenBank/DDBJ databases">
        <authorList>
            <person name="Talla V."/>
            <person name="Backstrom N."/>
        </authorList>
    </citation>
    <scope>NUCLEOTIDE SEQUENCE [LARGE SCALE GENOMIC DNA]</scope>
</reference>
<keyword evidence="3" id="KW-1185">Reference proteome</keyword>
<evidence type="ECO:0000256" key="1">
    <source>
        <dbReference type="SAM" id="MobiDB-lite"/>
    </source>
</evidence>
<evidence type="ECO:0000313" key="3">
    <source>
        <dbReference type="Proteomes" id="UP000324832"/>
    </source>
</evidence>
<dbReference type="EMBL" id="FZQP02002070">
    <property type="protein sequence ID" value="VVC94628.1"/>
    <property type="molecule type" value="Genomic_DNA"/>
</dbReference>
<sequence>MQLFKAVRMSAGGGAGLMSCVREGSLEPPYRSPHADTITNTHGRGDSDDDEDLGLPRSPPASPPTDKADKVCCVVSSIYFNGDIRYHTVPNAVKVLIIENFGGCMPKIEAFSFTALYVMFLPSSVLNN</sequence>
<gene>
    <name evidence="2" type="ORF">LSINAPIS_LOCUS6533</name>
</gene>
<name>A0A5E4QBK7_9NEOP</name>